<dbReference type="Gene3D" id="3.90.550.10">
    <property type="entry name" value="Spore Coat Polysaccharide Biosynthesis Protein SpsA, Chain A"/>
    <property type="match status" value="1"/>
</dbReference>
<dbReference type="RefSeq" id="WP_009305122.1">
    <property type="nucleotide sequence ID" value="NZ_CABHNG010000003.1"/>
</dbReference>
<evidence type="ECO:0000259" key="3">
    <source>
        <dbReference type="Pfam" id="PF12804"/>
    </source>
</evidence>
<keyword evidence="1 4" id="KW-0808">Transferase</keyword>
<dbReference type="EMBL" id="PPTX01000016">
    <property type="protein sequence ID" value="RDB78116.1"/>
    <property type="molecule type" value="Genomic_DNA"/>
</dbReference>
<evidence type="ECO:0000256" key="2">
    <source>
        <dbReference type="ARBA" id="ARBA00022695"/>
    </source>
</evidence>
<protein>
    <submittedName>
        <fullName evidence="4">Phosphocholine cytidylyltransferase family protein</fullName>
    </submittedName>
</protein>
<dbReference type="GO" id="GO:0016779">
    <property type="term" value="F:nucleotidyltransferase activity"/>
    <property type="evidence" value="ECO:0007669"/>
    <property type="project" value="UniProtKB-KW"/>
</dbReference>
<evidence type="ECO:0000313" key="4">
    <source>
        <dbReference type="EMBL" id="RDB78116.1"/>
    </source>
</evidence>
<feature type="domain" description="MobA-like NTP transferase" evidence="3">
    <location>
        <begin position="22"/>
        <end position="134"/>
    </location>
</feature>
<dbReference type="PANTHER" id="PTHR43584">
    <property type="entry name" value="NUCLEOTIDYL TRANSFERASE"/>
    <property type="match status" value="1"/>
</dbReference>
<dbReference type="GeneID" id="69510107"/>
<dbReference type="AlphaFoldDB" id="A0A369MP89"/>
<keyword evidence="2 4" id="KW-0548">Nucleotidyltransferase</keyword>
<evidence type="ECO:0000256" key="1">
    <source>
        <dbReference type="ARBA" id="ARBA00022679"/>
    </source>
</evidence>
<dbReference type="CDD" id="cd02523">
    <property type="entry name" value="PC_cytidylyltransferase"/>
    <property type="match status" value="1"/>
</dbReference>
<dbReference type="InterPro" id="IPR050065">
    <property type="entry name" value="GlmU-like"/>
</dbReference>
<name>A0A369MP89_EGGLN</name>
<proteinExistence type="predicted"/>
<dbReference type="SUPFAM" id="SSF53448">
    <property type="entry name" value="Nucleotide-diphospho-sugar transferases"/>
    <property type="match status" value="1"/>
</dbReference>
<accession>A0A369MP89</accession>
<evidence type="ECO:0000313" key="5">
    <source>
        <dbReference type="Proteomes" id="UP000253752"/>
    </source>
</evidence>
<sequence length="248" mass="27942">MAFVDGLYCMETKKKMELNMKAVILAAGRGSRLGKYTDDKPKCLIEIGGETLLDRELRLLSELGIKAQDVFVVAGYLHGQLENKPCNILINKEWSVKENSYSVLVALEALDFGDDVVVLDADLCFERALLEDLIYDPRDNVLLGKEIPDTNESTGIVVDERMRALAIGKQYGNTGLVYASMYKFSKDTAVAYGRELRKKKNQSTWYTAALTDVLRESPFYVKIAEGRWCEVDDEEDLLQARKMFGGQK</sequence>
<gene>
    <name evidence="4" type="ORF">C1872_10495</name>
</gene>
<dbReference type="InterPro" id="IPR029044">
    <property type="entry name" value="Nucleotide-diphossugar_trans"/>
</dbReference>
<dbReference type="InterPro" id="IPR025877">
    <property type="entry name" value="MobA-like_NTP_Trfase"/>
</dbReference>
<dbReference type="Pfam" id="PF12804">
    <property type="entry name" value="NTP_transf_3"/>
    <property type="match status" value="1"/>
</dbReference>
<dbReference type="PANTHER" id="PTHR43584:SF8">
    <property type="entry name" value="N-ACETYLMURAMATE ALPHA-1-PHOSPHATE URIDYLYLTRANSFERASE"/>
    <property type="match status" value="1"/>
</dbReference>
<reference evidence="4 5" key="1">
    <citation type="journal article" date="2018" name="Elife">
        <title>Discovery and characterization of a prevalent human gut bacterial enzyme sufficient for the inactivation of a family of plant toxins.</title>
        <authorList>
            <person name="Koppel N."/>
            <person name="Bisanz J.E."/>
            <person name="Pandelia M.E."/>
            <person name="Turnbaugh P.J."/>
            <person name="Balskus E.P."/>
        </authorList>
    </citation>
    <scope>NUCLEOTIDE SEQUENCE [LARGE SCALE GENOMIC DNA]</scope>
    <source>
        <strain evidence="4 5">MR1 #12</strain>
    </source>
</reference>
<organism evidence="4 5">
    <name type="scientific">Eggerthella lenta</name>
    <name type="common">Eubacterium lentum</name>
    <dbReference type="NCBI Taxonomy" id="84112"/>
    <lineage>
        <taxon>Bacteria</taxon>
        <taxon>Bacillati</taxon>
        <taxon>Actinomycetota</taxon>
        <taxon>Coriobacteriia</taxon>
        <taxon>Eggerthellales</taxon>
        <taxon>Eggerthellaceae</taxon>
        <taxon>Eggerthella</taxon>
    </lineage>
</organism>
<dbReference type="Proteomes" id="UP000253752">
    <property type="component" value="Unassembled WGS sequence"/>
</dbReference>
<comment type="caution">
    <text evidence="4">The sequence shown here is derived from an EMBL/GenBank/DDBJ whole genome shotgun (WGS) entry which is preliminary data.</text>
</comment>